<keyword evidence="2 3" id="KW-0808">Transferase</keyword>
<comment type="caution">
    <text evidence="5">The sequence shown here is derived from an EMBL/GenBank/DDBJ whole genome shotgun (WGS) entry which is preliminary data.</text>
</comment>
<dbReference type="GO" id="GO:0008146">
    <property type="term" value="F:sulfotransferase activity"/>
    <property type="evidence" value="ECO:0007669"/>
    <property type="project" value="InterPro"/>
</dbReference>
<name>A0A822XLI8_NELNU</name>
<dbReference type="Gene3D" id="3.40.50.300">
    <property type="entry name" value="P-loop containing nucleotide triphosphate hydrolases"/>
    <property type="match status" value="1"/>
</dbReference>
<dbReference type="SUPFAM" id="SSF52540">
    <property type="entry name" value="P-loop containing nucleoside triphosphate hydrolases"/>
    <property type="match status" value="1"/>
</dbReference>
<reference evidence="5 6" key="1">
    <citation type="journal article" date="2020" name="Mol. Biol. Evol.">
        <title>Distinct Expression and Methylation Patterns for Genes with Different Fates following a Single Whole-Genome Duplication in Flowering Plants.</title>
        <authorList>
            <person name="Shi T."/>
            <person name="Rahmani R.S."/>
            <person name="Gugger P.F."/>
            <person name="Wang M."/>
            <person name="Li H."/>
            <person name="Zhang Y."/>
            <person name="Li Z."/>
            <person name="Wang Q."/>
            <person name="Van de Peer Y."/>
            <person name="Marchal K."/>
            <person name="Chen J."/>
        </authorList>
    </citation>
    <scope>NUCLEOTIDE SEQUENCE [LARGE SCALE GENOMIC DNA]</scope>
    <source>
        <tissue evidence="5">Leaf</tissue>
    </source>
</reference>
<dbReference type="AlphaFoldDB" id="A0A822XLI8"/>
<sequence length="127" mass="14831">MWEIGGVHTVEVDSNVVFLCRDPKDTFISLWHFTSKLRTSGPSRVCFFKYEEMKEKPAVHIRRLAEFLGYPFSPEEEEGRNSGGDIKVEYRTFFRRGVVGDWVNYLTPEMVEEFNRISQIKSFGVLV</sequence>
<keyword evidence="6" id="KW-1185">Reference proteome</keyword>
<evidence type="ECO:0000313" key="5">
    <source>
        <dbReference type="EMBL" id="DAD20041.1"/>
    </source>
</evidence>
<organism evidence="5 6">
    <name type="scientific">Nelumbo nucifera</name>
    <name type="common">Sacred lotus</name>
    <dbReference type="NCBI Taxonomy" id="4432"/>
    <lineage>
        <taxon>Eukaryota</taxon>
        <taxon>Viridiplantae</taxon>
        <taxon>Streptophyta</taxon>
        <taxon>Embryophyta</taxon>
        <taxon>Tracheophyta</taxon>
        <taxon>Spermatophyta</taxon>
        <taxon>Magnoliopsida</taxon>
        <taxon>Proteales</taxon>
        <taxon>Nelumbonaceae</taxon>
        <taxon>Nelumbo</taxon>
    </lineage>
</organism>
<evidence type="ECO:0000256" key="1">
    <source>
        <dbReference type="ARBA" id="ARBA00005771"/>
    </source>
</evidence>
<protein>
    <recommendedName>
        <fullName evidence="3">Sulfotransferase</fullName>
        <ecNumber evidence="3">2.8.2.-</ecNumber>
    </recommendedName>
</protein>
<dbReference type="PANTHER" id="PTHR11783">
    <property type="entry name" value="SULFOTRANSFERASE SULT"/>
    <property type="match status" value="1"/>
</dbReference>
<feature type="domain" description="Sulfotransferase" evidence="4">
    <location>
        <begin position="42"/>
        <end position="119"/>
    </location>
</feature>
<proteinExistence type="inferred from homology"/>
<gene>
    <name evidence="5" type="ORF">HUJ06_021504</name>
</gene>
<dbReference type="Proteomes" id="UP000607653">
    <property type="component" value="Unassembled WGS sequence"/>
</dbReference>
<accession>A0A822XLI8</accession>
<dbReference type="InterPro" id="IPR000863">
    <property type="entry name" value="Sulfotransferase_dom"/>
</dbReference>
<evidence type="ECO:0000259" key="4">
    <source>
        <dbReference type="Pfam" id="PF00685"/>
    </source>
</evidence>
<evidence type="ECO:0000313" key="6">
    <source>
        <dbReference type="Proteomes" id="UP000607653"/>
    </source>
</evidence>
<dbReference type="EMBL" id="DUZY01000001">
    <property type="protein sequence ID" value="DAD20041.1"/>
    <property type="molecule type" value="Genomic_DNA"/>
</dbReference>
<dbReference type="Pfam" id="PF00685">
    <property type="entry name" value="Sulfotransfer_1"/>
    <property type="match status" value="1"/>
</dbReference>
<dbReference type="EC" id="2.8.2.-" evidence="3"/>
<dbReference type="InterPro" id="IPR027417">
    <property type="entry name" value="P-loop_NTPase"/>
</dbReference>
<evidence type="ECO:0000256" key="2">
    <source>
        <dbReference type="ARBA" id="ARBA00022679"/>
    </source>
</evidence>
<comment type="similarity">
    <text evidence="1 3">Belongs to the sulfotransferase 1 family.</text>
</comment>
<evidence type="ECO:0000256" key="3">
    <source>
        <dbReference type="RuleBase" id="RU361155"/>
    </source>
</evidence>